<dbReference type="KEGG" id="tmo:TMO_1094"/>
<feature type="transmembrane region" description="Helical" evidence="7">
    <location>
        <begin position="33"/>
        <end position="52"/>
    </location>
</feature>
<dbReference type="eggNOG" id="COG4251">
    <property type="taxonomic scope" value="Bacteria"/>
</dbReference>
<evidence type="ECO:0000313" key="10">
    <source>
        <dbReference type="EMBL" id="AFK52933.1"/>
    </source>
</evidence>
<dbReference type="SUPFAM" id="SSF55785">
    <property type="entry name" value="PYP-like sensor domain (PAS domain)"/>
    <property type="match status" value="2"/>
</dbReference>
<dbReference type="InterPro" id="IPR003594">
    <property type="entry name" value="HATPase_dom"/>
</dbReference>
<dbReference type="Pfam" id="PF08447">
    <property type="entry name" value="PAS_3"/>
    <property type="match status" value="1"/>
</dbReference>
<reference evidence="10 11" key="1">
    <citation type="journal article" date="2012" name="J. Am. Chem. Soc.">
        <title>Bacterial biosynthesis and maturation of the didemnin anti-cancer agents.</title>
        <authorList>
            <person name="Xu Y."/>
            <person name="Kersten R.D."/>
            <person name="Nam S.J."/>
            <person name="Lu L."/>
            <person name="Al-Suwailem A.M."/>
            <person name="Zheng H."/>
            <person name="Fenical W."/>
            <person name="Dorrestein P.C."/>
            <person name="Moore B.S."/>
            <person name="Qian P.Y."/>
        </authorList>
    </citation>
    <scope>NUCLEOTIDE SEQUENCE [LARGE SCALE GENOMIC DNA]</scope>
    <source>
        <strain evidence="10 11">KA081020-065</strain>
    </source>
</reference>
<dbReference type="InterPro" id="IPR013655">
    <property type="entry name" value="PAS_fold_3"/>
</dbReference>
<dbReference type="Gene3D" id="3.30.450.20">
    <property type="entry name" value="PAS domain"/>
    <property type="match status" value="2"/>
</dbReference>
<keyword evidence="7" id="KW-0812">Transmembrane</keyword>
<keyword evidence="4" id="KW-0808">Transferase</keyword>
<dbReference type="InterPro" id="IPR036890">
    <property type="entry name" value="HATPase_C_sf"/>
</dbReference>
<evidence type="ECO:0000256" key="2">
    <source>
        <dbReference type="ARBA" id="ARBA00012438"/>
    </source>
</evidence>
<feature type="region of interest" description="Disordered" evidence="6">
    <location>
        <begin position="884"/>
        <end position="914"/>
    </location>
</feature>
<dbReference type="SMART" id="SM00387">
    <property type="entry name" value="HATPase_c"/>
    <property type="match status" value="1"/>
</dbReference>
<keyword evidence="3" id="KW-0597">Phosphoprotein</keyword>
<keyword evidence="7" id="KW-1133">Transmembrane helix</keyword>
<organism evidence="10 11">
    <name type="scientific">Tistrella mobilis (strain KA081020-065)</name>
    <dbReference type="NCBI Taxonomy" id="1110502"/>
    <lineage>
        <taxon>Bacteria</taxon>
        <taxon>Pseudomonadati</taxon>
        <taxon>Pseudomonadota</taxon>
        <taxon>Alphaproteobacteria</taxon>
        <taxon>Geminicoccales</taxon>
        <taxon>Geminicoccaceae</taxon>
        <taxon>Tistrella</taxon>
    </lineage>
</organism>
<evidence type="ECO:0000256" key="3">
    <source>
        <dbReference type="ARBA" id="ARBA00022553"/>
    </source>
</evidence>
<dbReference type="GO" id="GO:0000155">
    <property type="term" value="F:phosphorelay sensor kinase activity"/>
    <property type="evidence" value="ECO:0007669"/>
    <property type="project" value="InterPro"/>
</dbReference>
<dbReference type="EC" id="2.7.13.3" evidence="2"/>
<evidence type="ECO:0000256" key="4">
    <source>
        <dbReference type="ARBA" id="ARBA00022679"/>
    </source>
</evidence>
<dbReference type="PROSITE" id="PS50112">
    <property type="entry name" value="PAS"/>
    <property type="match status" value="1"/>
</dbReference>
<dbReference type="CDD" id="cd00075">
    <property type="entry name" value="HATPase"/>
    <property type="match status" value="1"/>
</dbReference>
<keyword evidence="7" id="KW-0472">Membrane</keyword>
<dbReference type="SUPFAM" id="SSF47384">
    <property type="entry name" value="Homodimeric domain of signal transducing histidine kinase"/>
    <property type="match status" value="1"/>
</dbReference>
<dbReference type="EMBL" id="CP003236">
    <property type="protein sequence ID" value="AFK52933.1"/>
    <property type="molecule type" value="Genomic_DNA"/>
</dbReference>
<evidence type="ECO:0000256" key="7">
    <source>
        <dbReference type="SAM" id="Phobius"/>
    </source>
</evidence>
<dbReference type="InterPro" id="IPR004358">
    <property type="entry name" value="Sig_transdc_His_kin-like_C"/>
</dbReference>
<evidence type="ECO:0000256" key="6">
    <source>
        <dbReference type="SAM" id="MobiDB-lite"/>
    </source>
</evidence>
<dbReference type="SUPFAM" id="SSF55874">
    <property type="entry name" value="ATPase domain of HSP90 chaperone/DNA topoisomerase II/histidine kinase"/>
    <property type="match status" value="1"/>
</dbReference>
<feature type="domain" description="Histidine kinase" evidence="8">
    <location>
        <begin position="663"/>
        <end position="882"/>
    </location>
</feature>
<dbReference type="AlphaFoldDB" id="I3TJJ5"/>
<dbReference type="Gene3D" id="3.30.565.10">
    <property type="entry name" value="Histidine kinase-like ATPase, C-terminal domain"/>
    <property type="match status" value="1"/>
</dbReference>
<evidence type="ECO:0000313" key="11">
    <source>
        <dbReference type="Proteomes" id="UP000005258"/>
    </source>
</evidence>
<dbReference type="InterPro" id="IPR036097">
    <property type="entry name" value="HisK_dim/P_sf"/>
</dbReference>
<dbReference type="NCBIfam" id="TIGR00229">
    <property type="entry name" value="sensory_box"/>
    <property type="match status" value="1"/>
</dbReference>
<feature type="region of interest" description="Disordered" evidence="6">
    <location>
        <begin position="1"/>
        <end position="23"/>
    </location>
</feature>
<dbReference type="SMART" id="SM00091">
    <property type="entry name" value="PAS"/>
    <property type="match status" value="2"/>
</dbReference>
<sequence length="914" mass="98436">MALTGPTGESDPTMSMADPTMSMDRRRRRERRWLIVVASLGVVFSIFVWSIARHDRLQASRHAFSEIATATAAAMALDIDRHIGVADDLAALFASSNEVSADEFERYVVSARRRAPAISALAWYRGQIVSPLREVPLAPGEMLPNDVDLMAARLERQVLVQARDAIGPEDETGQLSSGPPVEPSVMTRLVERALFSGATAVEPFGHPDASGPVTGLLFAIPVRTGGRVGGLDVVIGLIDAMRLVDDVGRRTDDLTRAGKLSLRPIERLPSGAAVSPRIYDRMPEGSDPSAWTRVRAVEVGDRLFRIKIAAGSDIPGRWTIEVPALAVLLAGFAVTGMAAGLLRRTQRRAAMLEDARAGNLATLRQLEAEIMAHDDTERRLVETVERLAISERRFRSTFDHAAVGIAHLSPAGTIERSNSRFATIFGLSTQTLRGRRVDDFVHPDDRPDWTVGVTALLSGQTDVLSTDCRVIRAGEAIWLRVTASLVRDTLAGGDDRLNHVIIVVDDVTEQTVMMRRLSLSERSLASAQRVAGLGIVEWDPATDTVWWSAETYRLFDRPPASGPLPFERLADYVVAEDMALLDRALAHTVETGAALRMDLRIRRPGEEPRWLRVEGAMEVDGGRRVLLAALLDATADRVAAQTLRRAKEQAEAANEAKSIFLANMSHELRTPLNAIIGFTEAMLGGLGGAPSERHRGYLTDVLSAGRHLLGVIESILDLSKIEAGKARLDESHADLGAIGREAVRLITPQAETRGVEVSLDLPDPAPVVLADRLKLRQLVLNLLSNAVKFSDTGGAVSLSVVRRKEGGVMLEVVDDGIGMDPEQIAIALQPFEQLAAGRGRGGGTGLGLPLARAIAELHGGRLEILSRQGVGTTVRVTLPAERTLGLDGAPEPPATAVKTIGPGDVSPGPGGRLH</sequence>
<dbReference type="PRINTS" id="PR00344">
    <property type="entry name" value="BCTRLSENSOR"/>
</dbReference>
<accession>I3TJJ5</accession>
<dbReference type="InterPro" id="IPR003661">
    <property type="entry name" value="HisK_dim/P_dom"/>
</dbReference>
<name>I3TJJ5_TISMK</name>
<dbReference type="SMART" id="SM00388">
    <property type="entry name" value="HisKA"/>
    <property type="match status" value="1"/>
</dbReference>
<gene>
    <name evidence="10" type="ordered locus">TMO_1094</name>
</gene>
<dbReference type="InterPro" id="IPR005467">
    <property type="entry name" value="His_kinase_dom"/>
</dbReference>
<dbReference type="HOGENOM" id="CLU_318289_0_0_5"/>
<evidence type="ECO:0000256" key="1">
    <source>
        <dbReference type="ARBA" id="ARBA00000085"/>
    </source>
</evidence>
<dbReference type="Proteomes" id="UP000005258">
    <property type="component" value="Chromosome"/>
</dbReference>
<proteinExistence type="predicted"/>
<evidence type="ECO:0000259" key="8">
    <source>
        <dbReference type="PROSITE" id="PS50109"/>
    </source>
</evidence>
<evidence type="ECO:0000259" key="9">
    <source>
        <dbReference type="PROSITE" id="PS50112"/>
    </source>
</evidence>
<feature type="domain" description="PAS" evidence="9">
    <location>
        <begin position="390"/>
        <end position="446"/>
    </location>
</feature>
<protein>
    <recommendedName>
        <fullName evidence="2">histidine kinase</fullName>
        <ecNumber evidence="2">2.7.13.3</ecNumber>
    </recommendedName>
</protein>
<dbReference type="Gene3D" id="1.10.287.130">
    <property type="match status" value="1"/>
</dbReference>
<dbReference type="SMART" id="SM00086">
    <property type="entry name" value="PAC"/>
    <property type="match status" value="2"/>
</dbReference>
<dbReference type="InterPro" id="IPR000014">
    <property type="entry name" value="PAS"/>
</dbReference>
<dbReference type="Pfam" id="PF02518">
    <property type="entry name" value="HATPase_c"/>
    <property type="match status" value="1"/>
</dbReference>
<comment type="catalytic activity">
    <reaction evidence="1">
        <text>ATP + protein L-histidine = ADP + protein N-phospho-L-histidine.</text>
        <dbReference type="EC" id="2.7.13.3"/>
    </reaction>
</comment>
<evidence type="ECO:0000256" key="5">
    <source>
        <dbReference type="ARBA" id="ARBA00022777"/>
    </source>
</evidence>
<keyword evidence="5 10" id="KW-0418">Kinase</keyword>
<dbReference type="PROSITE" id="PS50109">
    <property type="entry name" value="HIS_KIN"/>
    <property type="match status" value="1"/>
</dbReference>
<dbReference type="STRING" id="1110502.TMO_1094"/>
<dbReference type="CDD" id="cd00082">
    <property type="entry name" value="HisKA"/>
    <property type="match status" value="1"/>
</dbReference>
<dbReference type="Pfam" id="PF00512">
    <property type="entry name" value="HisKA"/>
    <property type="match status" value="1"/>
</dbReference>
<dbReference type="InterPro" id="IPR035965">
    <property type="entry name" value="PAS-like_dom_sf"/>
</dbReference>
<keyword evidence="11" id="KW-1185">Reference proteome</keyword>
<dbReference type="PANTHER" id="PTHR43047">
    <property type="entry name" value="TWO-COMPONENT HISTIDINE PROTEIN KINASE"/>
    <property type="match status" value="1"/>
</dbReference>
<dbReference type="InterPro" id="IPR001610">
    <property type="entry name" value="PAC"/>
</dbReference>
<dbReference type="CDD" id="cd00130">
    <property type="entry name" value="PAS"/>
    <property type="match status" value="1"/>
</dbReference>